<dbReference type="GO" id="GO:0022857">
    <property type="term" value="F:transmembrane transporter activity"/>
    <property type="evidence" value="ECO:0007669"/>
    <property type="project" value="InterPro"/>
</dbReference>
<comment type="subcellular location">
    <subcellularLocation>
        <location evidence="1">Cell membrane</location>
        <topology evidence="1">Multi-pass membrane protein</topology>
    </subcellularLocation>
</comment>
<evidence type="ECO:0000256" key="6">
    <source>
        <dbReference type="ARBA" id="ARBA00022989"/>
    </source>
</evidence>
<feature type="domain" description="Major facilitator superfamily (MFS) profile" evidence="10">
    <location>
        <begin position="74"/>
        <end position="601"/>
    </location>
</feature>
<dbReference type="InterPro" id="IPR020846">
    <property type="entry name" value="MFS_dom"/>
</dbReference>
<feature type="transmembrane region" description="Helical" evidence="9">
    <location>
        <begin position="197"/>
        <end position="220"/>
    </location>
</feature>
<dbReference type="OrthoDB" id="7375466at2"/>
<dbReference type="InterPro" id="IPR004638">
    <property type="entry name" value="EmrB-like"/>
</dbReference>
<evidence type="ECO:0000256" key="5">
    <source>
        <dbReference type="ARBA" id="ARBA00022692"/>
    </source>
</evidence>
<dbReference type="EMBL" id="RQZF01000006">
    <property type="protein sequence ID" value="RRC95106.1"/>
    <property type="molecule type" value="Genomic_DNA"/>
</dbReference>
<dbReference type="PANTHER" id="PTHR42718">
    <property type="entry name" value="MAJOR FACILITATOR SUPERFAMILY MULTIDRUG TRANSPORTER MFSC"/>
    <property type="match status" value="1"/>
</dbReference>
<feature type="transmembrane region" description="Helical" evidence="9">
    <location>
        <begin position="479"/>
        <end position="496"/>
    </location>
</feature>
<dbReference type="GO" id="GO:0005886">
    <property type="term" value="C:plasma membrane"/>
    <property type="evidence" value="ECO:0007669"/>
    <property type="project" value="UniProtKB-SubCell"/>
</dbReference>
<reference evidence="11 12" key="1">
    <citation type="submission" date="2018-11" db="EMBL/GenBank/DDBJ databases">
        <title>Genomes From Bacteria Associated with the Canine Oral Cavity: a Test Case for Automated Genome-Based Taxonomic Assignment.</title>
        <authorList>
            <person name="Coil D.A."/>
            <person name="Jospin G."/>
            <person name="Darling A.E."/>
            <person name="Wallis C."/>
            <person name="Davis I.J."/>
            <person name="Harris S."/>
            <person name="Eisen J.A."/>
            <person name="Holcombe L.J."/>
            <person name="O'Flynn C."/>
        </authorList>
    </citation>
    <scope>NUCLEOTIDE SEQUENCE [LARGE SCALE GENOMIC DNA]</scope>
    <source>
        <strain evidence="11 12">OH770</strain>
    </source>
</reference>
<dbReference type="InterPro" id="IPR036259">
    <property type="entry name" value="MFS_trans_sf"/>
</dbReference>
<keyword evidence="7 9" id="KW-0472">Membrane</keyword>
<dbReference type="Proteomes" id="UP000280444">
    <property type="component" value="Unassembled WGS sequence"/>
</dbReference>
<feature type="transmembrane region" description="Helical" evidence="9">
    <location>
        <begin position="407"/>
        <end position="427"/>
    </location>
</feature>
<keyword evidence="3" id="KW-0813">Transport</keyword>
<dbReference type="PROSITE" id="PS50850">
    <property type="entry name" value="MFS"/>
    <property type="match status" value="1"/>
</dbReference>
<dbReference type="AlphaFoldDB" id="A0A3P1SDI9"/>
<dbReference type="SUPFAM" id="SSF103473">
    <property type="entry name" value="MFS general substrate transporter"/>
    <property type="match status" value="1"/>
</dbReference>
<comment type="similarity">
    <text evidence="2">Belongs to the major facilitator superfamily. EmrB family.</text>
</comment>
<keyword evidence="4" id="KW-1003">Cell membrane</keyword>
<feature type="transmembrane region" description="Helical" evidence="9">
    <location>
        <begin position="109"/>
        <end position="127"/>
    </location>
</feature>
<name>A0A3P1SDI9_9ACTO</name>
<evidence type="ECO:0000313" key="11">
    <source>
        <dbReference type="EMBL" id="RRC95106.1"/>
    </source>
</evidence>
<feature type="transmembrane region" description="Helical" evidence="9">
    <location>
        <begin position="578"/>
        <end position="596"/>
    </location>
</feature>
<feature type="transmembrane region" description="Helical" evidence="9">
    <location>
        <begin position="261"/>
        <end position="281"/>
    </location>
</feature>
<feature type="transmembrane region" description="Helical" evidence="9">
    <location>
        <begin position="343"/>
        <end position="365"/>
    </location>
</feature>
<feature type="transmembrane region" description="Helical" evidence="9">
    <location>
        <begin position="226"/>
        <end position="249"/>
    </location>
</feature>
<proteinExistence type="inferred from homology"/>
<evidence type="ECO:0000256" key="9">
    <source>
        <dbReference type="SAM" id="Phobius"/>
    </source>
</evidence>
<feature type="transmembrane region" description="Helical" evidence="9">
    <location>
        <begin position="377"/>
        <end position="395"/>
    </location>
</feature>
<feature type="transmembrane region" description="Helical" evidence="9">
    <location>
        <begin position="169"/>
        <end position="190"/>
    </location>
</feature>
<feature type="region of interest" description="Disordered" evidence="8">
    <location>
        <begin position="533"/>
        <end position="556"/>
    </location>
</feature>
<dbReference type="Gene3D" id="1.20.1720.10">
    <property type="entry name" value="Multidrug resistance protein D"/>
    <property type="match status" value="1"/>
</dbReference>
<evidence type="ECO:0000256" key="4">
    <source>
        <dbReference type="ARBA" id="ARBA00022475"/>
    </source>
</evidence>
<evidence type="ECO:0000256" key="8">
    <source>
        <dbReference type="SAM" id="MobiDB-lite"/>
    </source>
</evidence>
<sequence>MSEKNGGTQVTTRRDFTHEAADIVDAALEHPNAHLAAPTDITHLDLTRQSDGDISEASATRAPENPVNTHRWWTLGVLALSVSLIVIDGTIVNVALPVIIAALSLSAAQAAWVTTIYALVFSALLIISGRLGDRYGRKTTLIVGIVIFVIASLMASTSQGATGMLAARALQGVGGALVLPSTLSTVNATFFGRDRRIAFAVWGAVIAGMAAVGPLLGGWITTGFHWSWIFTINLPIGILLVAGALAFVPQTKGHGATGSDIPGFLTSSLGLAALVFGLIQGRDYGWFVGKNDASGWVLSPAFLALVCGVGLLSLFIRIEHERALADKPVLFDLSLFHYRSFSWGNIAAMVVAMGEFGLLFVLPLHLQNVMGLSAMQAGWILTAMAAGAFISGGMAAPLAQKIGPSRVATLGLGLEAAGLALTALVLSPDSAPWHIAALLAIYGLGLGLASAQLTSVILADVPLAQSGVASAAQSTVRQVGTAMGIAVASTLFVATLDAGAQGSLSDIDALPQEAAVGIEQSIAPSLGHVLHGIENPDATGSSGASSTAQETVKRMDHTTRQAIATQIRTVSTSAARQTIGVAAGIILIGVLATLRLPRQSGRH</sequence>
<feature type="compositionally biased region" description="Low complexity" evidence="8">
    <location>
        <begin position="538"/>
        <end position="548"/>
    </location>
</feature>
<keyword evidence="12" id="KW-1185">Reference proteome</keyword>
<dbReference type="InterPro" id="IPR011701">
    <property type="entry name" value="MFS"/>
</dbReference>
<evidence type="ECO:0000256" key="1">
    <source>
        <dbReference type="ARBA" id="ARBA00004651"/>
    </source>
</evidence>
<dbReference type="Pfam" id="PF07690">
    <property type="entry name" value="MFS_1"/>
    <property type="match status" value="1"/>
</dbReference>
<accession>A0A3P1SDI9</accession>
<protein>
    <submittedName>
        <fullName evidence="11">DHA2 family efflux MFS transporter permease subunit</fullName>
    </submittedName>
</protein>
<evidence type="ECO:0000256" key="3">
    <source>
        <dbReference type="ARBA" id="ARBA00022448"/>
    </source>
</evidence>
<comment type="caution">
    <text evidence="11">The sequence shown here is derived from an EMBL/GenBank/DDBJ whole genome shotgun (WGS) entry which is preliminary data.</text>
</comment>
<dbReference type="RefSeq" id="WP_124870565.1">
    <property type="nucleotide sequence ID" value="NZ_RQZF01000006.1"/>
</dbReference>
<dbReference type="PANTHER" id="PTHR42718:SF9">
    <property type="entry name" value="MAJOR FACILITATOR SUPERFAMILY MULTIDRUG TRANSPORTER MFSC"/>
    <property type="match status" value="1"/>
</dbReference>
<feature type="transmembrane region" description="Helical" evidence="9">
    <location>
        <begin position="433"/>
        <end position="458"/>
    </location>
</feature>
<evidence type="ECO:0000256" key="2">
    <source>
        <dbReference type="ARBA" id="ARBA00008537"/>
    </source>
</evidence>
<keyword evidence="6 9" id="KW-1133">Transmembrane helix</keyword>
<dbReference type="NCBIfam" id="TIGR00711">
    <property type="entry name" value="efflux_EmrB"/>
    <property type="match status" value="1"/>
</dbReference>
<gene>
    <name evidence="11" type="ORF">EII11_06815</name>
</gene>
<evidence type="ECO:0000256" key="7">
    <source>
        <dbReference type="ARBA" id="ARBA00023136"/>
    </source>
</evidence>
<evidence type="ECO:0000313" key="12">
    <source>
        <dbReference type="Proteomes" id="UP000280444"/>
    </source>
</evidence>
<feature type="transmembrane region" description="Helical" evidence="9">
    <location>
        <begin position="77"/>
        <end position="103"/>
    </location>
</feature>
<organism evidence="11 12">
    <name type="scientific">Schaalia canis</name>
    <dbReference type="NCBI Taxonomy" id="100469"/>
    <lineage>
        <taxon>Bacteria</taxon>
        <taxon>Bacillati</taxon>
        <taxon>Actinomycetota</taxon>
        <taxon>Actinomycetes</taxon>
        <taxon>Actinomycetales</taxon>
        <taxon>Actinomycetaceae</taxon>
        <taxon>Schaalia</taxon>
    </lineage>
</organism>
<feature type="transmembrane region" description="Helical" evidence="9">
    <location>
        <begin position="293"/>
        <end position="316"/>
    </location>
</feature>
<dbReference type="Gene3D" id="1.20.1250.20">
    <property type="entry name" value="MFS general substrate transporter like domains"/>
    <property type="match status" value="1"/>
</dbReference>
<feature type="transmembrane region" description="Helical" evidence="9">
    <location>
        <begin position="139"/>
        <end position="157"/>
    </location>
</feature>
<dbReference type="CDD" id="cd17321">
    <property type="entry name" value="MFS_MMR_MDR_like"/>
    <property type="match status" value="1"/>
</dbReference>
<evidence type="ECO:0000259" key="10">
    <source>
        <dbReference type="PROSITE" id="PS50850"/>
    </source>
</evidence>
<keyword evidence="5 9" id="KW-0812">Transmembrane</keyword>